<dbReference type="InterPro" id="IPR025887">
    <property type="entry name" value="Glyco_hydro_31_N_dom"/>
</dbReference>
<dbReference type="Gene3D" id="2.60.40.1180">
    <property type="entry name" value="Golgi alpha-mannosidase II"/>
    <property type="match status" value="2"/>
</dbReference>
<sequence>MIRLHNMCSLLLIAMATMLMASVHAAEVMILPSGQTVFVTLYRDNILRLKVQPTAGDFYRVTDVVVADKEAADKLKVSCATATSCLVEAAKASMTVTGHDLDSDTAHLIVEYRTGGVVSTISKVPVAPQFKDAPELTTTFPTAKKLFGLPQHAMDLALKEDVTYQLYNLDVFHYKLDDPGGIYGSIPFLMAHSSQHTTGVLFLNSAEMNVRILKSQEEANGAPGAHWKAEVGIVDVFFLGGANPSQVHEMHAYITGKAYLPPMFSLGYHQCRWNYRSTDDCLDVDAGFDQHNIPYDVLWLDIEHTDGKKYFTWDLHNFPEPTKLINSIAAKGRKMVTIKDPHIKRENGYHVHDEATSKGFYVKTESGSDYEGHCWPGTSSWIDFHNKDARDWYATLFKHDRYGGSTPDLYTWIDMNEPSVFNSHQVTMDRNAVHRSASGKQVKHRYLHNMYGYLHTMAAFQGHLLSSAGAAAVKRPFILTRSFFSGSQRYSAMWTGDNMAKWDHLEKSLPMLLSLSLANYPFVGADCGGFFFNPEAELMVRWIQAGIFYPFFRAHAHLETKRREPWLFGEDSTSRIRAAIAIRYSMLPYLYTTFFQTHALGTTVIRPLFYEFPAEENLFSEQNTYMFGPSLLVSPIVREGEAFHMVRFPSGAFWYDWFTGKKMESGTDTNIAVTMDTIPIYTRGGSIIPTKQRLRRSSAAMVHDPLTLYVSLDERGNSYGELYTDDEDTYNFESGAFLHRALSFSAGRLTCRAAPTAYTPKDRTKTFQSDVYVERVVIFGLSKEPRRIAATSANVGGNAADGVATATELTWSKVHDAIVVRQPKTQIAADWDIVIEF</sequence>
<dbReference type="GO" id="GO:0005783">
    <property type="term" value="C:endoplasmic reticulum"/>
    <property type="evidence" value="ECO:0007669"/>
    <property type="project" value="UniProtKB-SubCell"/>
</dbReference>
<keyword evidence="16" id="KW-1185">Reference proteome</keyword>
<dbReference type="OrthoDB" id="3237269at2759"/>
<evidence type="ECO:0000256" key="10">
    <source>
        <dbReference type="RuleBase" id="RU361185"/>
    </source>
</evidence>
<keyword evidence="8 10" id="KW-0326">Glycosidase</keyword>
<dbReference type="GO" id="GO:0005975">
    <property type="term" value="P:carbohydrate metabolic process"/>
    <property type="evidence" value="ECO:0007669"/>
    <property type="project" value="InterPro"/>
</dbReference>
<feature type="signal peptide" evidence="11">
    <location>
        <begin position="1"/>
        <end position="25"/>
    </location>
</feature>
<evidence type="ECO:0000256" key="7">
    <source>
        <dbReference type="ARBA" id="ARBA00023180"/>
    </source>
</evidence>
<feature type="domain" description="Glycosyl hydrolase family 31 C-terminal" evidence="14">
    <location>
        <begin position="601"/>
        <end position="688"/>
    </location>
</feature>
<evidence type="ECO:0000259" key="13">
    <source>
        <dbReference type="Pfam" id="PF13802"/>
    </source>
</evidence>
<evidence type="ECO:0000256" key="1">
    <source>
        <dbReference type="ARBA" id="ARBA00004240"/>
    </source>
</evidence>
<dbReference type="SUPFAM" id="SSF51445">
    <property type="entry name" value="(Trans)glycosidases"/>
    <property type="match status" value="1"/>
</dbReference>
<dbReference type="GO" id="GO:0006491">
    <property type="term" value="P:N-glycan processing"/>
    <property type="evidence" value="ECO:0007669"/>
    <property type="project" value="TreeGrafter"/>
</dbReference>
<comment type="similarity">
    <text evidence="3 10">Belongs to the glycosyl hydrolase 31 family.</text>
</comment>
<feature type="domain" description="Glycoside hydrolase family 31 N-terminal" evidence="13">
    <location>
        <begin position="37"/>
        <end position="209"/>
    </location>
</feature>
<dbReference type="InterPro" id="IPR013780">
    <property type="entry name" value="Glyco_hydro_b"/>
</dbReference>
<dbReference type="CDD" id="cd14752">
    <property type="entry name" value="GH31_N"/>
    <property type="match status" value="1"/>
</dbReference>
<dbReference type="Proteomes" id="UP000051952">
    <property type="component" value="Unassembled WGS sequence"/>
</dbReference>
<comment type="pathway">
    <text evidence="2">Glycan metabolism; N-glycan metabolism.</text>
</comment>
<evidence type="ECO:0000256" key="8">
    <source>
        <dbReference type="ARBA" id="ARBA00023295"/>
    </source>
</evidence>
<feature type="chain" id="PRO_5006622249" description="Glucosidase II subunit alpha" evidence="11">
    <location>
        <begin position="26"/>
        <end position="837"/>
    </location>
</feature>
<dbReference type="InterPro" id="IPR017853">
    <property type="entry name" value="GH"/>
</dbReference>
<dbReference type="GO" id="GO:0030246">
    <property type="term" value="F:carbohydrate binding"/>
    <property type="evidence" value="ECO:0007669"/>
    <property type="project" value="InterPro"/>
</dbReference>
<dbReference type="CDD" id="cd06603">
    <property type="entry name" value="GH31_GANC_GANAB_alpha"/>
    <property type="match status" value="1"/>
</dbReference>
<dbReference type="VEuPathDB" id="TriTrypDB:BSAL_15795"/>
<dbReference type="InterPro" id="IPR000322">
    <property type="entry name" value="Glyco_hydro_31_TIM"/>
</dbReference>
<dbReference type="Pfam" id="PF01055">
    <property type="entry name" value="Glyco_hydro_31_2nd"/>
    <property type="match status" value="1"/>
</dbReference>
<evidence type="ECO:0000259" key="12">
    <source>
        <dbReference type="Pfam" id="PF01055"/>
    </source>
</evidence>
<evidence type="ECO:0000313" key="16">
    <source>
        <dbReference type="Proteomes" id="UP000051952"/>
    </source>
</evidence>
<dbReference type="PANTHER" id="PTHR22762">
    <property type="entry name" value="ALPHA-GLUCOSIDASE"/>
    <property type="match status" value="1"/>
</dbReference>
<dbReference type="InterPro" id="IPR011013">
    <property type="entry name" value="Gal_mutarotase_sf_dom"/>
</dbReference>
<feature type="domain" description="Glycoside hydrolase family 31 TIM barrel" evidence="12">
    <location>
        <begin position="259"/>
        <end position="592"/>
    </location>
</feature>
<dbReference type="Pfam" id="PF13802">
    <property type="entry name" value="Gal_mutarotas_2"/>
    <property type="match status" value="1"/>
</dbReference>
<evidence type="ECO:0000256" key="5">
    <source>
        <dbReference type="ARBA" id="ARBA00022801"/>
    </source>
</evidence>
<dbReference type="Gene3D" id="2.60.40.1760">
    <property type="entry name" value="glycosyl hydrolase (family 31)"/>
    <property type="match status" value="1"/>
</dbReference>
<comment type="subcellular location">
    <subcellularLocation>
        <location evidence="1">Endoplasmic reticulum</location>
    </subcellularLocation>
</comment>
<evidence type="ECO:0000256" key="11">
    <source>
        <dbReference type="SAM" id="SignalP"/>
    </source>
</evidence>
<evidence type="ECO:0000256" key="2">
    <source>
        <dbReference type="ARBA" id="ARBA00004833"/>
    </source>
</evidence>
<evidence type="ECO:0000256" key="6">
    <source>
        <dbReference type="ARBA" id="ARBA00022824"/>
    </source>
</evidence>
<reference evidence="16" key="1">
    <citation type="submission" date="2015-09" db="EMBL/GenBank/DDBJ databases">
        <authorList>
            <consortium name="Pathogen Informatics"/>
        </authorList>
    </citation>
    <scope>NUCLEOTIDE SEQUENCE [LARGE SCALE GENOMIC DNA]</scope>
    <source>
        <strain evidence="16">Lake Konstanz</strain>
    </source>
</reference>
<dbReference type="Pfam" id="PF21365">
    <property type="entry name" value="Glyco_hydro_31_3rd"/>
    <property type="match status" value="1"/>
</dbReference>
<proteinExistence type="inferred from homology"/>
<dbReference type="AlphaFoldDB" id="A0A0S4JEB6"/>
<evidence type="ECO:0000256" key="4">
    <source>
        <dbReference type="ARBA" id="ARBA00022729"/>
    </source>
</evidence>
<protein>
    <recommendedName>
        <fullName evidence="9">Glucosidase II subunit alpha</fullName>
    </recommendedName>
</protein>
<dbReference type="InterPro" id="IPR048395">
    <property type="entry name" value="Glyco_hydro_31_C"/>
</dbReference>
<keyword evidence="5 10" id="KW-0378">Hydrolase</keyword>
<organism evidence="15 16">
    <name type="scientific">Bodo saltans</name>
    <name type="common">Flagellated protozoan</name>
    <dbReference type="NCBI Taxonomy" id="75058"/>
    <lineage>
        <taxon>Eukaryota</taxon>
        <taxon>Discoba</taxon>
        <taxon>Euglenozoa</taxon>
        <taxon>Kinetoplastea</taxon>
        <taxon>Metakinetoplastina</taxon>
        <taxon>Eubodonida</taxon>
        <taxon>Bodonidae</taxon>
        <taxon>Bodo</taxon>
    </lineage>
</organism>
<dbReference type="Gene3D" id="3.20.20.80">
    <property type="entry name" value="Glycosidases"/>
    <property type="match status" value="1"/>
</dbReference>
<evidence type="ECO:0000313" key="15">
    <source>
        <dbReference type="EMBL" id="CUG88515.1"/>
    </source>
</evidence>
<gene>
    <name evidence="15" type="ORF">BSAL_15795</name>
</gene>
<accession>A0A0S4JEB6</accession>
<dbReference type="OMA" id="TVHQPLW"/>
<keyword evidence="4 11" id="KW-0732">Signal</keyword>
<dbReference type="PANTHER" id="PTHR22762:SF54">
    <property type="entry name" value="BCDNA.GH04962"/>
    <property type="match status" value="1"/>
</dbReference>
<name>A0A0S4JEB6_BODSA</name>
<keyword evidence="6" id="KW-0256">Endoplasmic reticulum</keyword>
<dbReference type="GO" id="GO:0090599">
    <property type="term" value="F:alpha-glucosidase activity"/>
    <property type="evidence" value="ECO:0007669"/>
    <property type="project" value="TreeGrafter"/>
</dbReference>
<dbReference type="SUPFAM" id="SSF74650">
    <property type="entry name" value="Galactose mutarotase-like"/>
    <property type="match status" value="1"/>
</dbReference>
<keyword evidence="7" id="KW-0325">Glycoprotein</keyword>
<evidence type="ECO:0000256" key="3">
    <source>
        <dbReference type="ARBA" id="ARBA00007806"/>
    </source>
</evidence>
<evidence type="ECO:0000259" key="14">
    <source>
        <dbReference type="Pfam" id="PF21365"/>
    </source>
</evidence>
<dbReference type="SUPFAM" id="SSF51011">
    <property type="entry name" value="Glycosyl hydrolase domain"/>
    <property type="match status" value="1"/>
</dbReference>
<dbReference type="FunFam" id="3.20.20.80:FF:000039">
    <property type="entry name" value="Glucosidase, alpha neutral C"/>
    <property type="match status" value="1"/>
</dbReference>
<evidence type="ECO:0000256" key="9">
    <source>
        <dbReference type="ARBA" id="ARBA00042895"/>
    </source>
</evidence>
<dbReference type="EMBL" id="CYKH01001647">
    <property type="protein sequence ID" value="CUG88515.1"/>
    <property type="molecule type" value="Genomic_DNA"/>
</dbReference>